<evidence type="ECO:0000256" key="7">
    <source>
        <dbReference type="SAM" id="Phobius"/>
    </source>
</evidence>
<dbReference type="PANTHER" id="PTHR33884">
    <property type="entry name" value="UPF0410 PROTEIN YMGE"/>
    <property type="match status" value="1"/>
</dbReference>
<name>A0ABU2NH00_9PSEU</name>
<feature type="transmembrane region" description="Helical" evidence="7">
    <location>
        <begin position="6"/>
        <end position="24"/>
    </location>
</feature>
<comment type="caution">
    <text evidence="8">The sequence shown here is derived from an EMBL/GenBank/DDBJ whole genome shotgun (WGS) entry which is preliminary data.</text>
</comment>
<evidence type="ECO:0000313" key="9">
    <source>
        <dbReference type="Proteomes" id="UP001183202"/>
    </source>
</evidence>
<evidence type="ECO:0000256" key="6">
    <source>
        <dbReference type="ARBA" id="ARBA00023136"/>
    </source>
</evidence>
<sequence>MTVTGIITAIIIGAIIGALGRLVVPGRQPIPIWLTIIVGIVAAFIGTWLAGALGISTNTSGVDWLELLVQVVVAAIGVVIAANLYARRGVRGRRTL</sequence>
<protein>
    <submittedName>
        <fullName evidence="8">GlsB/YeaQ/YmgE family stress response membrane protein</fullName>
    </submittedName>
</protein>
<feature type="transmembrane region" description="Helical" evidence="7">
    <location>
        <begin position="67"/>
        <end position="86"/>
    </location>
</feature>
<evidence type="ECO:0000256" key="2">
    <source>
        <dbReference type="ARBA" id="ARBA00011006"/>
    </source>
</evidence>
<proteinExistence type="inferred from homology"/>
<dbReference type="InterPro" id="IPR007341">
    <property type="entry name" value="Transgly_assoc"/>
</dbReference>
<dbReference type="RefSeq" id="WP_311559037.1">
    <property type="nucleotide sequence ID" value="NZ_JAVREJ010000019.1"/>
</dbReference>
<dbReference type="Proteomes" id="UP001183202">
    <property type="component" value="Unassembled WGS sequence"/>
</dbReference>
<evidence type="ECO:0000256" key="5">
    <source>
        <dbReference type="ARBA" id="ARBA00022989"/>
    </source>
</evidence>
<reference evidence="9" key="1">
    <citation type="submission" date="2023-07" db="EMBL/GenBank/DDBJ databases">
        <title>30 novel species of actinomycetes from the DSMZ collection.</title>
        <authorList>
            <person name="Nouioui I."/>
        </authorList>
    </citation>
    <scope>NUCLEOTIDE SEQUENCE [LARGE SCALE GENOMIC DNA]</scope>
    <source>
        <strain evidence="9">DSM 45834</strain>
    </source>
</reference>
<feature type="transmembrane region" description="Helical" evidence="7">
    <location>
        <begin position="31"/>
        <end position="55"/>
    </location>
</feature>
<keyword evidence="4 7" id="KW-0812">Transmembrane</keyword>
<dbReference type="PANTHER" id="PTHR33884:SF3">
    <property type="entry name" value="UPF0410 PROTEIN YMGE"/>
    <property type="match status" value="1"/>
</dbReference>
<organism evidence="8 9">
    <name type="scientific">Pseudonocardia charpentierae</name>
    <dbReference type="NCBI Taxonomy" id="3075545"/>
    <lineage>
        <taxon>Bacteria</taxon>
        <taxon>Bacillati</taxon>
        <taxon>Actinomycetota</taxon>
        <taxon>Actinomycetes</taxon>
        <taxon>Pseudonocardiales</taxon>
        <taxon>Pseudonocardiaceae</taxon>
        <taxon>Pseudonocardia</taxon>
    </lineage>
</organism>
<comment type="subcellular location">
    <subcellularLocation>
        <location evidence="1">Cell membrane</location>
        <topology evidence="1">Multi-pass membrane protein</topology>
    </subcellularLocation>
</comment>
<gene>
    <name evidence="8" type="ORF">RM445_23665</name>
</gene>
<keyword evidence="5 7" id="KW-1133">Transmembrane helix</keyword>
<accession>A0ABU2NH00</accession>
<dbReference type="EMBL" id="JAVREJ010000019">
    <property type="protein sequence ID" value="MDT0352529.1"/>
    <property type="molecule type" value="Genomic_DNA"/>
</dbReference>
<evidence type="ECO:0000256" key="1">
    <source>
        <dbReference type="ARBA" id="ARBA00004651"/>
    </source>
</evidence>
<evidence type="ECO:0000256" key="4">
    <source>
        <dbReference type="ARBA" id="ARBA00022692"/>
    </source>
</evidence>
<evidence type="ECO:0000313" key="8">
    <source>
        <dbReference type="EMBL" id="MDT0352529.1"/>
    </source>
</evidence>
<comment type="similarity">
    <text evidence="2">Belongs to the UPF0410 family.</text>
</comment>
<keyword evidence="3" id="KW-1003">Cell membrane</keyword>
<keyword evidence="6 7" id="KW-0472">Membrane</keyword>
<dbReference type="Pfam" id="PF04226">
    <property type="entry name" value="Transgly_assoc"/>
    <property type="match status" value="1"/>
</dbReference>
<keyword evidence="9" id="KW-1185">Reference proteome</keyword>
<evidence type="ECO:0000256" key="3">
    <source>
        <dbReference type="ARBA" id="ARBA00022475"/>
    </source>
</evidence>